<keyword evidence="11 17" id="KW-1133">Transmembrane helix</keyword>
<keyword evidence="5" id="KW-1003">Cell membrane</keyword>
<feature type="compositionally biased region" description="Polar residues" evidence="16">
    <location>
        <begin position="173"/>
        <end position="195"/>
    </location>
</feature>
<evidence type="ECO:0000256" key="13">
    <source>
        <dbReference type="ARBA" id="ARBA00023157"/>
    </source>
</evidence>
<evidence type="ECO:0000256" key="1">
    <source>
        <dbReference type="ARBA" id="ARBA00004251"/>
    </source>
</evidence>
<keyword evidence="8" id="KW-0165">Cleavage on pair of basic residues</keyword>
<evidence type="ECO:0000256" key="4">
    <source>
        <dbReference type="ARBA" id="ARBA00017980"/>
    </source>
</evidence>
<gene>
    <name evidence="19" type="ORF">GDO81_008953</name>
</gene>
<dbReference type="InterPro" id="IPR055355">
    <property type="entry name" value="ZP-C"/>
</dbReference>
<comment type="subcellular location">
    <subcellularLocation>
        <location evidence="1">Cell membrane</location>
        <topology evidence="1">Single-pass type I membrane protein</topology>
    </subcellularLocation>
    <subcellularLocation>
        <location evidence="2">Secreted</location>
        <location evidence="2">Extracellular space</location>
        <location evidence="2">Extracellular matrix</location>
    </subcellularLocation>
</comment>
<dbReference type="FunFam" id="2.60.40.4100:FF:000002">
    <property type="entry name" value="Zona pellucida sperm-binding protein 3"/>
    <property type="match status" value="1"/>
</dbReference>
<keyword evidence="6" id="KW-0964">Secreted</keyword>
<keyword evidence="10" id="KW-0732">Signal</keyword>
<dbReference type="FunFam" id="2.60.40.3210:FF:000001">
    <property type="entry name" value="Zona pellucida sperm-binding protein 3"/>
    <property type="match status" value="1"/>
</dbReference>
<keyword evidence="13" id="KW-1015">Disulfide bond</keyword>
<proteinExistence type="inferred from homology"/>
<feature type="transmembrane region" description="Helical" evidence="17">
    <location>
        <begin position="548"/>
        <end position="569"/>
    </location>
</feature>
<keyword evidence="20" id="KW-1185">Reference proteome</keyword>
<evidence type="ECO:0000256" key="17">
    <source>
        <dbReference type="SAM" id="Phobius"/>
    </source>
</evidence>
<dbReference type="GO" id="GO:0032190">
    <property type="term" value="F:acrosin binding"/>
    <property type="evidence" value="ECO:0007669"/>
    <property type="project" value="TreeGrafter"/>
</dbReference>
<dbReference type="GO" id="GO:0035803">
    <property type="term" value="P:egg coat formation"/>
    <property type="evidence" value="ECO:0007669"/>
    <property type="project" value="TreeGrafter"/>
</dbReference>
<evidence type="ECO:0000259" key="18">
    <source>
        <dbReference type="PROSITE" id="PS51034"/>
    </source>
</evidence>
<dbReference type="EMBL" id="WNYA01000004">
    <property type="protein sequence ID" value="KAG8573941.1"/>
    <property type="molecule type" value="Genomic_DNA"/>
</dbReference>
<dbReference type="PANTHER" id="PTHR11576:SF2">
    <property type="entry name" value="ZONA PELLUCIDA SPERM-BINDING PROTEIN 3"/>
    <property type="match status" value="1"/>
</dbReference>
<evidence type="ECO:0000313" key="19">
    <source>
        <dbReference type="EMBL" id="KAG8573941.1"/>
    </source>
</evidence>
<dbReference type="PROSITE" id="PS51034">
    <property type="entry name" value="ZP_2"/>
    <property type="match status" value="1"/>
</dbReference>
<feature type="domain" description="ZP" evidence="18">
    <location>
        <begin position="203"/>
        <end position="465"/>
    </location>
</feature>
<keyword evidence="7" id="KW-0272">Extracellular matrix</keyword>
<dbReference type="AlphaFoldDB" id="A0AAV7BMS8"/>
<accession>A0AAV7BMS8</accession>
<dbReference type="GO" id="GO:0007339">
    <property type="term" value="P:binding of sperm to zona pellucida"/>
    <property type="evidence" value="ECO:0007669"/>
    <property type="project" value="TreeGrafter"/>
</dbReference>
<keyword evidence="12 17" id="KW-0472">Membrane</keyword>
<dbReference type="Gene3D" id="2.60.40.3210">
    <property type="entry name" value="Zona pellucida, ZP-N domain"/>
    <property type="match status" value="1"/>
</dbReference>
<sequence length="581" mass="65012">MFAKCDGNAMLPQHLITIGAFGLRLKKKQRVNLASDSGLLVLLFCFCCSLGTSGWIITEEPEHLYSAVGGVGGPYQVEVVSYNLVSCWRLYVRSFRMDLWMRRESLIFLLVFTLHAIFYSKGINAKNKRQSDLWWRKYHSISGWGTPRGMGWGDVPSVFGWNSLRSYSPDDSQSVPAYSSSRSLSGHLDPTQSSPTPGPIALQCHPEKLVVTVRKDFYGNGKLVRTSDLTLGSLTCKPGLPSSDTAVVFEYGLHECGTRLEMTEDSLVYSTFLLYNPSPSRRSTIIRSNSAMVPIKCFYPRHHNVSSDAIKPTWIPSHSTVSVEEKLSFTLQLMTDDWRSRRSSTVFQLGDIFHIEALVDTQNHAPMRIFVDRCVATQSPDASSSPSHEIITQNGCLMDGKLEDSSSAFKTPRPRPDKLQFTVDAFRFAGPDNPMIFITCVLRAEDAEVVPDATSKACSFNKTNGMWHSVDGLDNICSCCEMENCVLSSTQSRRFSRNSQRRLPQKRDLWGPHKLSHHVTTLGPLYVVRPESHRDLKTLNTPLPSLEMWVAAGVGLFLVVVLSSCGFAWRNKYKKNVAPAQ</sequence>
<dbReference type="PRINTS" id="PR00023">
    <property type="entry name" value="ZPELLUCIDA"/>
</dbReference>
<dbReference type="Pfam" id="PF00100">
    <property type="entry name" value="Zona_pellucida"/>
    <property type="match status" value="1"/>
</dbReference>
<dbReference type="Proteomes" id="UP000824782">
    <property type="component" value="Unassembled WGS sequence"/>
</dbReference>
<evidence type="ECO:0000256" key="10">
    <source>
        <dbReference type="ARBA" id="ARBA00022729"/>
    </source>
</evidence>
<dbReference type="InterPro" id="IPR055356">
    <property type="entry name" value="ZP-N"/>
</dbReference>
<evidence type="ECO:0000256" key="16">
    <source>
        <dbReference type="SAM" id="MobiDB-lite"/>
    </source>
</evidence>
<dbReference type="SMART" id="SM00241">
    <property type="entry name" value="ZP"/>
    <property type="match status" value="1"/>
</dbReference>
<feature type="transmembrane region" description="Helical" evidence="17">
    <location>
        <begin position="33"/>
        <end position="57"/>
    </location>
</feature>
<dbReference type="GO" id="GO:2000344">
    <property type="term" value="P:positive regulation of acrosome reaction"/>
    <property type="evidence" value="ECO:0007669"/>
    <property type="project" value="TreeGrafter"/>
</dbReference>
<name>A0AAV7BMS8_ENGPU</name>
<dbReference type="PANTHER" id="PTHR11576">
    <property type="entry name" value="ZONA PELLUCIDA SPERM-BINDING PROTEIN 3"/>
    <property type="match status" value="1"/>
</dbReference>
<protein>
    <recommendedName>
        <fullName evidence="4">Zona pellucida sperm-binding protein 3</fullName>
    </recommendedName>
    <alternativeName>
        <fullName evidence="15">Zona pellucida glycoprotein 3</fullName>
    </alternativeName>
</protein>
<evidence type="ECO:0000256" key="8">
    <source>
        <dbReference type="ARBA" id="ARBA00022685"/>
    </source>
</evidence>
<feature type="transmembrane region" description="Helical" evidence="17">
    <location>
        <begin position="63"/>
        <end position="85"/>
    </location>
</feature>
<evidence type="ECO:0000256" key="7">
    <source>
        <dbReference type="ARBA" id="ARBA00022530"/>
    </source>
</evidence>
<evidence type="ECO:0000313" key="20">
    <source>
        <dbReference type="Proteomes" id="UP000824782"/>
    </source>
</evidence>
<dbReference type="GO" id="GO:0031012">
    <property type="term" value="C:extracellular matrix"/>
    <property type="evidence" value="ECO:0007669"/>
    <property type="project" value="TreeGrafter"/>
</dbReference>
<dbReference type="Pfam" id="PF23344">
    <property type="entry name" value="ZP-N"/>
    <property type="match status" value="1"/>
</dbReference>
<feature type="region of interest" description="Disordered" evidence="16">
    <location>
        <begin position="173"/>
        <end position="199"/>
    </location>
</feature>
<evidence type="ECO:0000256" key="6">
    <source>
        <dbReference type="ARBA" id="ARBA00022525"/>
    </source>
</evidence>
<evidence type="ECO:0000256" key="15">
    <source>
        <dbReference type="ARBA" id="ARBA00030824"/>
    </source>
</evidence>
<evidence type="ECO:0000256" key="5">
    <source>
        <dbReference type="ARBA" id="ARBA00022475"/>
    </source>
</evidence>
<feature type="transmembrane region" description="Helical" evidence="17">
    <location>
        <begin position="106"/>
        <end position="123"/>
    </location>
</feature>
<dbReference type="InterPro" id="IPR042235">
    <property type="entry name" value="ZP-C_dom"/>
</dbReference>
<reference evidence="19" key="1">
    <citation type="thesis" date="2020" institute="ProQuest LLC" country="789 East Eisenhower Parkway, Ann Arbor, MI, USA">
        <title>Comparative Genomics and Chromosome Evolution.</title>
        <authorList>
            <person name="Mudd A.B."/>
        </authorList>
    </citation>
    <scope>NUCLEOTIDE SEQUENCE</scope>
    <source>
        <strain evidence="19">237g6f4</strain>
        <tissue evidence="19">Blood</tissue>
    </source>
</reference>
<evidence type="ECO:0000256" key="14">
    <source>
        <dbReference type="ARBA" id="ARBA00023180"/>
    </source>
</evidence>
<keyword evidence="9 17" id="KW-0812">Transmembrane</keyword>
<organism evidence="19 20">
    <name type="scientific">Engystomops pustulosus</name>
    <name type="common">Tungara frog</name>
    <name type="synonym">Physalaemus pustulosus</name>
    <dbReference type="NCBI Taxonomy" id="76066"/>
    <lineage>
        <taxon>Eukaryota</taxon>
        <taxon>Metazoa</taxon>
        <taxon>Chordata</taxon>
        <taxon>Craniata</taxon>
        <taxon>Vertebrata</taxon>
        <taxon>Euteleostomi</taxon>
        <taxon>Amphibia</taxon>
        <taxon>Batrachia</taxon>
        <taxon>Anura</taxon>
        <taxon>Neobatrachia</taxon>
        <taxon>Hyloidea</taxon>
        <taxon>Leptodactylidae</taxon>
        <taxon>Leiuperinae</taxon>
        <taxon>Engystomops</taxon>
    </lineage>
</organism>
<evidence type="ECO:0000256" key="11">
    <source>
        <dbReference type="ARBA" id="ARBA00022989"/>
    </source>
</evidence>
<dbReference type="InterPro" id="IPR048290">
    <property type="entry name" value="ZP_chr"/>
</dbReference>
<evidence type="ECO:0000256" key="12">
    <source>
        <dbReference type="ARBA" id="ARBA00023136"/>
    </source>
</evidence>
<evidence type="ECO:0000256" key="9">
    <source>
        <dbReference type="ARBA" id="ARBA00022692"/>
    </source>
</evidence>
<keyword evidence="14" id="KW-0325">Glycoprotein</keyword>
<comment type="caution">
    <text evidence="19">The sequence shown here is derived from an EMBL/GenBank/DDBJ whole genome shotgun (WGS) entry which is preliminary data.</text>
</comment>
<dbReference type="GO" id="GO:0005886">
    <property type="term" value="C:plasma membrane"/>
    <property type="evidence" value="ECO:0007669"/>
    <property type="project" value="UniProtKB-SubCell"/>
</dbReference>
<dbReference type="InterPro" id="IPR001507">
    <property type="entry name" value="ZP_dom"/>
</dbReference>
<dbReference type="Gene3D" id="2.60.40.4100">
    <property type="entry name" value="Zona pellucida, ZP-C domain"/>
    <property type="match status" value="1"/>
</dbReference>
<comment type="similarity">
    <text evidence="3">Belongs to the ZP domain family. ZPC subfamily.</text>
</comment>
<evidence type="ECO:0000256" key="2">
    <source>
        <dbReference type="ARBA" id="ARBA00004498"/>
    </source>
</evidence>
<evidence type="ECO:0000256" key="3">
    <source>
        <dbReference type="ARBA" id="ARBA00006735"/>
    </source>
</evidence>